<dbReference type="PANTHER" id="PTHR30502:SF0">
    <property type="entry name" value="PHOSPHOENOLPYRUVATE CARBOXYLASE FAMILY PROTEIN"/>
    <property type="match status" value="1"/>
</dbReference>
<name>A0A5J5J3E5_9MICO</name>
<evidence type="ECO:0000313" key="6">
    <source>
        <dbReference type="Proteomes" id="UP000325827"/>
    </source>
</evidence>
<dbReference type="PANTHER" id="PTHR30502">
    <property type="entry name" value="2-KETO-3-DEOXY-L-RHAMNONATE ALDOLASE"/>
    <property type="match status" value="1"/>
</dbReference>
<evidence type="ECO:0000313" key="5">
    <source>
        <dbReference type="EMBL" id="KAA9107728.1"/>
    </source>
</evidence>
<dbReference type="Pfam" id="PF03328">
    <property type="entry name" value="HpcH_HpaI"/>
    <property type="match status" value="1"/>
</dbReference>
<dbReference type="InterPro" id="IPR040442">
    <property type="entry name" value="Pyrv_kinase-like_dom_sf"/>
</dbReference>
<dbReference type="EMBL" id="VYSA01000002">
    <property type="protein sequence ID" value="KAA9107728.1"/>
    <property type="molecule type" value="Genomic_DNA"/>
</dbReference>
<dbReference type="InterPro" id="IPR015813">
    <property type="entry name" value="Pyrv/PenolPyrv_kinase-like_dom"/>
</dbReference>
<dbReference type="Gene3D" id="3.20.20.60">
    <property type="entry name" value="Phosphoenolpyruvate-binding domains"/>
    <property type="match status" value="1"/>
</dbReference>
<dbReference type="InterPro" id="IPR005000">
    <property type="entry name" value="Aldolase/citrate-lyase_domain"/>
</dbReference>
<accession>A0A5J5J3E5</accession>
<reference evidence="6" key="1">
    <citation type="submission" date="2019-09" db="EMBL/GenBank/DDBJ databases">
        <title>Mumia zhuanghuii sp. nov. isolated from the intestinal contents of plateau pika (Ochotona curzoniae) in the Qinghai-Tibet plateau of China.</title>
        <authorList>
            <person name="Tian Z."/>
        </authorList>
    </citation>
    <scope>NUCLEOTIDE SEQUENCE [LARGE SCALE GENOMIC DNA]</scope>
    <source>
        <strain evidence="6">JCM 30598</strain>
    </source>
</reference>
<feature type="domain" description="HpcH/HpaI aldolase/citrate lyase" evidence="4">
    <location>
        <begin position="21"/>
        <end position="240"/>
    </location>
</feature>
<dbReference type="GO" id="GO:0016832">
    <property type="term" value="F:aldehyde-lyase activity"/>
    <property type="evidence" value="ECO:0007669"/>
    <property type="project" value="TreeGrafter"/>
</dbReference>
<keyword evidence="3" id="KW-0456">Lyase</keyword>
<dbReference type="RefSeq" id="WP_150448763.1">
    <property type="nucleotide sequence ID" value="NZ_VYSA01000002.1"/>
</dbReference>
<proteinExistence type="inferred from homology"/>
<gene>
    <name evidence="5" type="ORF">F6B43_09785</name>
</gene>
<evidence type="ECO:0000256" key="1">
    <source>
        <dbReference type="ARBA" id="ARBA00005568"/>
    </source>
</evidence>
<dbReference type="AlphaFoldDB" id="A0A5J5J3E5"/>
<keyword evidence="6" id="KW-1185">Reference proteome</keyword>
<dbReference type="GO" id="GO:0046872">
    <property type="term" value="F:metal ion binding"/>
    <property type="evidence" value="ECO:0007669"/>
    <property type="project" value="UniProtKB-KW"/>
</dbReference>
<comment type="caution">
    <text evidence="5">The sequence shown here is derived from an EMBL/GenBank/DDBJ whole genome shotgun (WGS) entry which is preliminary data.</text>
</comment>
<evidence type="ECO:0000256" key="2">
    <source>
        <dbReference type="ARBA" id="ARBA00022723"/>
    </source>
</evidence>
<sequence length="284" mass="30412">MRLNKVIGLLEAGDVVFGTIPSDDENELRAIGRSAYDMLMIETEHTGFSGRTLQRTLQGLLDRRELVEGGTLAPRVTPFVRTPANAREHNEWLIKQTLDAGAFGLVLPHLDSVEAAQAAVGAARYPQANGVADFEPHGHRGWAGSMCAAPSYWGLPASEYYRVADVWPLDPAGEVLLMGIVESTEGIEALPDILRRVKGIGAIWAGIGDLSVSMGFAGAPTKEVEAALQRILDICVDAGVPCAAPTNATMTPEDRIDQGFRIVLSRPSLSFAALDRGMTHVGRG</sequence>
<comment type="similarity">
    <text evidence="1">Belongs to the HpcH/HpaI aldolase family.</text>
</comment>
<dbReference type="SUPFAM" id="SSF51621">
    <property type="entry name" value="Phosphoenolpyruvate/pyruvate domain"/>
    <property type="match status" value="1"/>
</dbReference>
<dbReference type="GO" id="GO:0005737">
    <property type="term" value="C:cytoplasm"/>
    <property type="evidence" value="ECO:0007669"/>
    <property type="project" value="TreeGrafter"/>
</dbReference>
<organism evidence="5 6">
    <name type="scientific">Microbacterium rhizomatis</name>
    <dbReference type="NCBI Taxonomy" id="1631477"/>
    <lineage>
        <taxon>Bacteria</taxon>
        <taxon>Bacillati</taxon>
        <taxon>Actinomycetota</taxon>
        <taxon>Actinomycetes</taxon>
        <taxon>Micrococcales</taxon>
        <taxon>Microbacteriaceae</taxon>
        <taxon>Microbacterium</taxon>
    </lineage>
</organism>
<dbReference type="InterPro" id="IPR050251">
    <property type="entry name" value="HpcH-HpaI_aldolase"/>
</dbReference>
<protein>
    <submittedName>
        <fullName evidence="5">Aldolase</fullName>
    </submittedName>
</protein>
<evidence type="ECO:0000259" key="4">
    <source>
        <dbReference type="Pfam" id="PF03328"/>
    </source>
</evidence>
<dbReference type="OrthoDB" id="3353438at2"/>
<keyword evidence="2" id="KW-0479">Metal-binding</keyword>
<dbReference type="Proteomes" id="UP000325827">
    <property type="component" value="Unassembled WGS sequence"/>
</dbReference>
<evidence type="ECO:0000256" key="3">
    <source>
        <dbReference type="ARBA" id="ARBA00023239"/>
    </source>
</evidence>